<accession>A0ACC2XRD6</accession>
<gene>
    <name evidence="1" type="ORF">QFC24_001606</name>
</gene>
<keyword evidence="2" id="KW-1185">Reference proteome</keyword>
<evidence type="ECO:0000313" key="2">
    <source>
        <dbReference type="Proteomes" id="UP001234202"/>
    </source>
</evidence>
<reference evidence="1" key="1">
    <citation type="submission" date="2023-04" db="EMBL/GenBank/DDBJ databases">
        <title>Draft Genome sequencing of Naganishia species isolated from polar environments using Oxford Nanopore Technology.</title>
        <authorList>
            <person name="Leo P."/>
            <person name="Venkateswaran K."/>
        </authorList>
    </citation>
    <scope>NUCLEOTIDE SEQUENCE</scope>
    <source>
        <strain evidence="1">DBVPG 5303</strain>
    </source>
</reference>
<name>A0ACC2XRD6_9TREE</name>
<evidence type="ECO:0000313" key="1">
    <source>
        <dbReference type="EMBL" id="KAJ9126578.1"/>
    </source>
</evidence>
<dbReference type="EMBL" id="JASBWV010000004">
    <property type="protein sequence ID" value="KAJ9126578.1"/>
    <property type="molecule type" value="Genomic_DNA"/>
</dbReference>
<organism evidence="1 2">
    <name type="scientific">Naganishia onofrii</name>
    <dbReference type="NCBI Taxonomy" id="1851511"/>
    <lineage>
        <taxon>Eukaryota</taxon>
        <taxon>Fungi</taxon>
        <taxon>Dikarya</taxon>
        <taxon>Basidiomycota</taxon>
        <taxon>Agaricomycotina</taxon>
        <taxon>Tremellomycetes</taxon>
        <taxon>Filobasidiales</taxon>
        <taxon>Filobasidiaceae</taxon>
        <taxon>Naganishia</taxon>
    </lineage>
</organism>
<dbReference type="Proteomes" id="UP001234202">
    <property type="component" value="Unassembled WGS sequence"/>
</dbReference>
<proteinExistence type="predicted"/>
<comment type="caution">
    <text evidence="1">The sequence shown here is derived from an EMBL/GenBank/DDBJ whole genome shotgun (WGS) entry which is preliminary data.</text>
</comment>
<protein>
    <submittedName>
        <fullName evidence="1">Uncharacterized protein</fullName>
    </submittedName>
</protein>
<sequence length="658" mass="74382">MSTSSDVLPFEFIPNISLDDYRKLWTKALDETKAKVADLERPRSDEDIKGYLYELDAFDHFSRKSDINGYVWQSMQPNAEFRKEGAAAKTAFTSLSSEVTTSAAIAANLAKFEQSVPELVDKDAKRLLAEWKRDLRRGGAFLTAEDRQKVQELAKRIQVSQDLYLENIRNDQGRLELDEKELVGVPDDYLSSHPTNPRTGKVTLQQKLADTLPVLEYCQIAATRKKVFLFSCSAASTSNGPVLQQLLDLRAEKAKLLGYKNFAEYQLEVAMVKSVTNATTFLDELHDAVKPRAQHEKEQIIGLLKAKDGLEAQPWDMKYGGSMLKAHLLNGFDLKNTRQYFQVGRTFPALLRIVEKLFSLRFQMIDGIEGWHPAVTACLVYDTTDGADRLIGRLFFDLYPREGKLDGASQWAVRKPITGKQLAEVILFANIPEQSTACMSYSDVRTLLHELGHCVHTLVSPNRFAQFAGIGACVRDFVEGPSQMLELWLTDYRLFDFAINDKGEMIPQGVLNQLIKADGIGRGLDRQRQLVLAKYSLELHTRMLDSEDAIFKVVAATYERYGAFPVSEDTSIHLTFWHLALASYASQYYSYLFAEVICHDLFQEFQKGGNIMDTDVATCYRKVVLEKVGSHDADEVVATFLGRKYNAVAFKDWLNELV</sequence>